<accession>A0A1M5SNK8</accession>
<reference evidence="1 2" key="1">
    <citation type="submission" date="2016-11" db="EMBL/GenBank/DDBJ databases">
        <authorList>
            <person name="Jaros S."/>
            <person name="Januszkiewicz K."/>
            <person name="Wedrychowicz H."/>
        </authorList>
    </citation>
    <scope>NUCLEOTIDE SEQUENCE [LARGE SCALE GENOMIC DNA]</scope>
    <source>
        <strain evidence="1 2">GAS242</strain>
    </source>
</reference>
<evidence type="ECO:0000313" key="2">
    <source>
        <dbReference type="Proteomes" id="UP000190675"/>
    </source>
</evidence>
<organism evidence="1 2">
    <name type="scientific">Bradyrhizobium erythrophlei</name>
    <dbReference type="NCBI Taxonomy" id="1437360"/>
    <lineage>
        <taxon>Bacteria</taxon>
        <taxon>Pseudomonadati</taxon>
        <taxon>Pseudomonadota</taxon>
        <taxon>Alphaproteobacteria</taxon>
        <taxon>Hyphomicrobiales</taxon>
        <taxon>Nitrobacteraceae</taxon>
        <taxon>Bradyrhizobium</taxon>
    </lineage>
</organism>
<proteinExistence type="predicted"/>
<dbReference type="Gene3D" id="1.20.910.10">
    <property type="entry name" value="Heme oxygenase-like"/>
    <property type="match status" value="1"/>
</dbReference>
<dbReference type="Proteomes" id="UP000190675">
    <property type="component" value="Chromosome I"/>
</dbReference>
<dbReference type="Pfam" id="PF14518">
    <property type="entry name" value="Haem_oxygenas_2"/>
    <property type="match status" value="1"/>
</dbReference>
<dbReference type="RefSeq" id="WP_079570369.1">
    <property type="nucleotide sequence ID" value="NZ_LT670818.1"/>
</dbReference>
<dbReference type="InterPro" id="IPR016084">
    <property type="entry name" value="Haem_Oase-like_multi-hlx"/>
</dbReference>
<sequence length="222" mass="25012">MSFYEQLVAETADSRDAFLSIPLVRNTIRNGADRRLYLTFLTEAYHHVKHTFPLMALAASRTSDERYQDALVEYMEEERGHEKWILDDIRILGGDPETVRNGQGGPACRIMVGYAYYAIEHVSPYAFLGSVHVLEGMSVLLADQVADAMKASLGLESDAGFTYLRTHGSLDTEHVAFFQKLVDGFDDRNTQRIIIDNATIFYRLYGSIFHDLGARPELSHAA</sequence>
<gene>
    <name evidence="1" type="ORF">SAMN05444169_7255</name>
</gene>
<dbReference type="AlphaFoldDB" id="A0A1M5SNK8"/>
<dbReference type="SUPFAM" id="SSF48613">
    <property type="entry name" value="Heme oxygenase-like"/>
    <property type="match status" value="1"/>
</dbReference>
<protein>
    <submittedName>
        <fullName evidence="1">Pyrroloquinoline quinone (PQQ) biosynthesis protein C</fullName>
    </submittedName>
</protein>
<evidence type="ECO:0000313" key="1">
    <source>
        <dbReference type="EMBL" id="SHH40086.1"/>
    </source>
</evidence>
<dbReference type="OrthoDB" id="5177824at2"/>
<dbReference type="EMBL" id="LT670818">
    <property type="protein sequence ID" value="SHH40086.1"/>
    <property type="molecule type" value="Genomic_DNA"/>
</dbReference>
<name>A0A1M5SNK8_9BRAD</name>
<dbReference type="SMART" id="SM01236">
    <property type="entry name" value="Haem_oxygenase_2"/>
    <property type="match status" value="1"/>
</dbReference>